<evidence type="ECO:0000313" key="1">
    <source>
        <dbReference type="EMBL" id="EIA64463.1"/>
    </source>
</evidence>
<comment type="caution">
    <text evidence="1">The sequence shown here is derived from an EMBL/GenBank/DDBJ whole genome shotgun (WGS) entry which is preliminary data.</text>
</comment>
<dbReference type="Proteomes" id="UP000005511">
    <property type="component" value="Unassembled WGS sequence"/>
</dbReference>
<proteinExistence type="predicted"/>
<dbReference type="EMBL" id="AIMT01000032">
    <property type="protein sequence ID" value="EIA64463.1"/>
    <property type="molecule type" value="Genomic_DNA"/>
</dbReference>
<keyword evidence="2" id="KW-1185">Reference proteome</keyword>
<name>A0ABN0EQA1_CAMCO</name>
<gene>
    <name evidence="1" type="ORF">cco14_04251</name>
</gene>
<organism evidence="1 2">
    <name type="scientific">Campylobacter coli 80352</name>
    <dbReference type="NCBI Taxonomy" id="887288"/>
    <lineage>
        <taxon>Bacteria</taxon>
        <taxon>Pseudomonadati</taxon>
        <taxon>Campylobacterota</taxon>
        <taxon>Epsilonproteobacteria</taxon>
        <taxon>Campylobacterales</taxon>
        <taxon>Campylobacteraceae</taxon>
        <taxon>Campylobacter</taxon>
    </lineage>
</organism>
<feature type="non-terminal residue" evidence="1">
    <location>
        <position position="201"/>
    </location>
</feature>
<accession>A0ABN0EQA1</accession>
<reference evidence="1 2" key="1">
    <citation type="submission" date="2010-09" db="EMBL/GenBank/DDBJ databases">
        <authorList>
            <person name="Richards V."/>
            <person name="Lefebure T."/>
            <person name="Suzuki H."/>
            <person name="Pavinski Bitar P."/>
            <person name="Stanhope M."/>
        </authorList>
    </citation>
    <scope>NUCLEOTIDE SEQUENCE [LARGE SCALE GENOMIC DNA]</scope>
    <source>
        <strain evidence="1 2">80352</strain>
    </source>
</reference>
<evidence type="ECO:0000313" key="2">
    <source>
        <dbReference type="Proteomes" id="UP000005511"/>
    </source>
</evidence>
<protein>
    <submittedName>
        <fullName evidence="1">Uncharacterized protein</fullName>
    </submittedName>
</protein>
<sequence length="201" mass="23434">MSDKDDLIIPEEIRQAWDEIEPILDYGNTILETFNSCGLICKKIPITGDVINFILVWDEEKSVSKAIANLGIDRIADLTIIISSIMDLGMTLDNIKDIENSREEAKKFTFNLIDSFTSNKTYKFNTHSLYPYYKNIQNSFTPLCSIDNKNSNLLKEFNFDSFSCNFYNNNIFNQSLKHLNNIQNEKEYINKYKIFLENLNY</sequence>
<dbReference type="RefSeq" id="WP_002800801.1">
    <property type="nucleotide sequence ID" value="NZ_AIMT01000032.1"/>
</dbReference>